<name>A0ABT9Z052_9BACI</name>
<reference evidence="1 2" key="1">
    <citation type="submission" date="2023-07" db="EMBL/GenBank/DDBJ databases">
        <title>Genomic Encyclopedia of Type Strains, Phase IV (KMG-IV): sequencing the most valuable type-strain genomes for metagenomic binning, comparative biology and taxonomic classification.</title>
        <authorList>
            <person name="Goeker M."/>
        </authorList>
    </citation>
    <scope>NUCLEOTIDE SEQUENCE [LARGE SCALE GENOMIC DNA]</scope>
    <source>
        <strain evidence="1 2">DSM 17723</strain>
    </source>
</reference>
<dbReference type="InterPro" id="IPR018690">
    <property type="entry name" value="DUF2187"/>
</dbReference>
<dbReference type="Pfam" id="PF09953">
    <property type="entry name" value="DUF2187"/>
    <property type="match status" value="1"/>
</dbReference>
<protein>
    <submittedName>
        <fullName evidence="1">Uncharacterized protein YkvS</fullName>
    </submittedName>
</protein>
<dbReference type="RefSeq" id="WP_095299520.1">
    <property type="nucleotide sequence ID" value="NZ_JAUSTZ010000003.1"/>
</dbReference>
<gene>
    <name evidence="1" type="ORF">J2S02_001975</name>
</gene>
<accession>A0ABT9Z052</accession>
<organism evidence="1 2">
    <name type="scientific">Metabacillus niabensis</name>
    <dbReference type="NCBI Taxonomy" id="324854"/>
    <lineage>
        <taxon>Bacteria</taxon>
        <taxon>Bacillati</taxon>
        <taxon>Bacillota</taxon>
        <taxon>Bacilli</taxon>
        <taxon>Bacillales</taxon>
        <taxon>Bacillaceae</taxon>
        <taxon>Metabacillus</taxon>
    </lineage>
</organism>
<sequence length="65" mass="7377">MTVNDKMAKEGDKILFTRNGIEIAGEVYKVREQSVIVTISKNDAYLINVETPLTVVSHKHYQIIN</sequence>
<keyword evidence="2" id="KW-1185">Reference proteome</keyword>
<dbReference type="Proteomes" id="UP001232245">
    <property type="component" value="Unassembled WGS sequence"/>
</dbReference>
<evidence type="ECO:0000313" key="1">
    <source>
        <dbReference type="EMBL" id="MDQ0225631.1"/>
    </source>
</evidence>
<evidence type="ECO:0000313" key="2">
    <source>
        <dbReference type="Proteomes" id="UP001232245"/>
    </source>
</evidence>
<proteinExistence type="predicted"/>
<comment type="caution">
    <text evidence="1">The sequence shown here is derived from an EMBL/GenBank/DDBJ whole genome shotgun (WGS) entry which is preliminary data.</text>
</comment>
<dbReference type="EMBL" id="JAUSTZ010000003">
    <property type="protein sequence ID" value="MDQ0225631.1"/>
    <property type="molecule type" value="Genomic_DNA"/>
</dbReference>